<dbReference type="Pfam" id="PF00639">
    <property type="entry name" value="Rotamase"/>
    <property type="match status" value="1"/>
</dbReference>
<organism evidence="4 5">
    <name type="scientific">Fulvivirga sediminis</name>
    <dbReference type="NCBI Taxonomy" id="2803949"/>
    <lineage>
        <taxon>Bacteria</taxon>
        <taxon>Pseudomonadati</taxon>
        <taxon>Bacteroidota</taxon>
        <taxon>Cytophagia</taxon>
        <taxon>Cytophagales</taxon>
        <taxon>Fulvivirgaceae</taxon>
        <taxon>Fulvivirga</taxon>
    </lineage>
</organism>
<accession>A0A937JZW1</accession>
<dbReference type="SUPFAM" id="SSF54534">
    <property type="entry name" value="FKBP-like"/>
    <property type="match status" value="2"/>
</dbReference>
<dbReference type="InterPro" id="IPR046357">
    <property type="entry name" value="PPIase_dom_sf"/>
</dbReference>
<dbReference type="Proteomes" id="UP000659388">
    <property type="component" value="Unassembled WGS sequence"/>
</dbReference>
<evidence type="ECO:0000313" key="5">
    <source>
        <dbReference type="Proteomes" id="UP000659388"/>
    </source>
</evidence>
<dbReference type="PROSITE" id="PS01096">
    <property type="entry name" value="PPIC_PPIASE_1"/>
    <property type="match status" value="1"/>
</dbReference>
<keyword evidence="1 4" id="KW-0413">Isomerase</keyword>
<dbReference type="InterPro" id="IPR023058">
    <property type="entry name" value="PPIase_PpiC_CS"/>
</dbReference>
<protein>
    <submittedName>
        <fullName evidence="4">Peptidylprolyl isomerase</fullName>
    </submittedName>
</protein>
<feature type="domain" description="PpiC" evidence="3">
    <location>
        <begin position="130"/>
        <end position="232"/>
    </location>
</feature>
<proteinExistence type="predicted"/>
<comment type="caution">
    <text evidence="4">The sequence shown here is derived from an EMBL/GenBank/DDBJ whole genome shotgun (WGS) entry which is preliminary data.</text>
</comment>
<feature type="signal peptide" evidence="2">
    <location>
        <begin position="1"/>
        <end position="21"/>
    </location>
</feature>
<dbReference type="InterPro" id="IPR050245">
    <property type="entry name" value="PrsA_foldase"/>
</dbReference>
<dbReference type="PROSITE" id="PS51257">
    <property type="entry name" value="PROKAR_LIPOPROTEIN"/>
    <property type="match status" value="1"/>
</dbReference>
<gene>
    <name evidence="4" type="ORF">JL102_01820</name>
</gene>
<dbReference type="Gene3D" id="3.10.50.40">
    <property type="match status" value="2"/>
</dbReference>
<sequence length="660" mass="76571">MKNLLYVLTLFALVAACQVSKNSTQTTSNQKNLLLFTVADDSTYTDEFIYVYKKNNINNDSAFSHADISDYLKLYQNFKLKIKEAKSRGMDTTDAFHKEYDTYKEQLKKPYLSENKVTDQLIKEAYDRYKQDINASHILIMVGENASPEDTLKAYNKIIDIRQKAIDGADFGKLAKEYSEDPSAQNNGGNLGYFTSMQMVYPFESAAYNTPEGEISKPVRTKFGYHIIKVINKRPSHGRVEVSHIMIRIDQDKADSLEARNKIFEIYDQANGGVNWDELAQEFSEDINTKNTGGKLPIFGLGKFPFAFQEAAFALQTPGQISDPVMSPYGWHIIKLEKKLPIESFQEMEPTIQNRISRDSRAQISKKLFITKLKKENEFSEYPFADKLSTFADSTLTKGKWTAPKDVEVLNNRIFSIKEKTYTAKDFFTHVAKNQTPNSYAPKDYMEQMYNNYIDQKLLAYEEEHLEDKYLDYRMLVKEYKEGILLFQLMEEEVWNKAVKDSTGLKSYYEKNLDKYQAGKRVEATIYNAKSQDIIDEIKNSLKNNTTLDKAELEREYNQKGALSLQIKQDVFEQEEEEVIDQVEWTEGIQEKELNGRFNLIVIKKVLPPGPKALDQIKGMVISDYQNYLEKQWVDQLREKYPVKVNEKGRKYIYEQLEKK</sequence>
<dbReference type="Pfam" id="PF13616">
    <property type="entry name" value="Rotamase_3"/>
    <property type="match status" value="1"/>
</dbReference>
<evidence type="ECO:0000256" key="1">
    <source>
        <dbReference type="PROSITE-ProRule" id="PRU00278"/>
    </source>
</evidence>
<dbReference type="EMBL" id="JAESIY010000001">
    <property type="protein sequence ID" value="MBL3654852.1"/>
    <property type="molecule type" value="Genomic_DNA"/>
</dbReference>
<feature type="domain" description="PpiC" evidence="3">
    <location>
        <begin position="237"/>
        <end position="338"/>
    </location>
</feature>
<reference evidence="4" key="1">
    <citation type="submission" date="2021-01" db="EMBL/GenBank/DDBJ databases">
        <title>Fulvivirga kasyanovii gen. nov., sp nov., a novel member of the phylum Bacteroidetes isolated from seawater in a mussel farm.</title>
        <authorList>
            <person name="Zhao L.-H."/>
            <person name="Wang Z.-J."/>
        </authorList>
    </citation>
    <scope>NUCLEOTIDE SEQUENCE</scope>
    <source>
        <strain evidence="4">2943</strain>
    </source>
</reference>
<keyword evidence="1" id="KW-0697">Rotamase</keyword>
<dbReference type="InterPro" id="IPR000297">
    <property type="entry name" value="PPIase_PpiC"/>
</dbReference>
<evidence type="ECO:0000259" key="3">
    <source>
        <dbReference type="PROSITE" id="PS50198"/>
    </source>
</evidence>
<keyword evidence="2" id="KW-0732">Signal</keyword>
<evidence type="ECO:0000256" key="2">
    <source>
        <dbReference type="SAM" id="SignalP"/>
    </source>
</evidence>
<name>A0A937JZW1_9BACT</name>
<dbReference type="GO" id="GO:0003755">
    <property type="term" value="F:peptidyl-prolyl cis-trans isomerase activity"/>
    <property type="evidence" value="ECO:0007669"/>
    <property type="project" value="UniProtKB-KW"/>
</dbReference>
<dbReference type="PROSITE" id="PS50198">
    <property type="entry name" value="PPIC_PPIASE_2"/>
    <property type="match status" value="2"/>
</dbReference>
<keyword evidence="5" id="KW-1185">Reference proteome</keyword>
<feature type="chain" id="PRO_5037083771" evidence="2">
    <location>
        <begin position="22"/>
        <end position="660"/>
    </location>
</feature>
<dbReference type="AlphaFoldDB" id="A0A937JZW1"/>
<evidence type="ECO:0000313" key="4">
    <source>
        <dbReference type="EMBL" id="MBL3654852.1"/>
    </source>
</evidence>
<dbReference type="RefSeq" id="WP_202241971.1">
    <property type="nucleotide sequence ID" value="NZ_JAESIY010000001.1"/>
</dbReference>
<dbReference type="PANTHER" id="PTHR47245">
    <property type="entry name" value="PEPTIDYLPROLYL ISOMERASE"/>
    <property type="match status" value="1"/>
</dbReference>
<dbReference type="PANTHER" id="PTHR47245:SF2">
    <property type="entry name" value="PEPTIDYL-PROLYL CIS-TRANS ISOMERASE HP_0175-RELATED"/>
    <property type="match status" value="1"/>
</dbReference>